<proteinExistence type="predicted"/>
<reference evidence="4" key="2">
    <citation type="journal article" date="2023" name="Science">
        <title>Genomic signatures of disease resistance in endangered staghorn corals.</title>
        <authorList>
            <person name="Vollmer S.V."/>
            <person name="Selwyn J.D."/>
            <person name="Despard B.A."/>
            <person name="Roesel C.L."/>
        </authorList>
    </citation>
    <scope>NUCLEOTIDE SEQUENCE</scope>
    <source>
        <strain evidence="4">K2</strain>
    </source>
</reference>
<dbReference type="InterPro" id="IPR001283">
    <property type="entry name" value="CRISP-related"/>
</dbReference>
<evidence type="ECO:0000256" key="1">
    <source>
        <dbReference type="SAM" id="MobiDB-lite"/>
    </source>
</evidence>
<feature type="domain" description="SCP" evidence="3">
    <location>
        <begin position="126"/>
        <end position="275"/>
    </location>
</feature>
<dbReference type="PANTHER" id="PTHR10334">
    <property type="entry name" value="CYSTEINE-RICH SECRETORY PROTEIN-RELATED"/>
    <property type="match status" value="1"/>
</dbReference>
<feature type="chain" id="PRO_5042011731" evidence="2">
    <location>
        <begin position="24"/>
        <end position="287"/>
    </location>
</feature>
<evidence type="ECO:0000313" key="5">
    <source>
        <dbReference type="Proteomes" id="UP001249851"/>
    </source>
</evidence>
<dbReference type="Pfam" id="PF00188">
    <property type="entry name" value="CAP"/>
    <property type="match status" value="1"/>
</dbReference>
<dbReference type="SMART" id="SM00198">
    <property type="entry name" value="SCP"/>
    <property type="match status" value="1"/>
</dbReference>
<dbReference type="FunFam" id="3.40.33.10:FF:000010">
    <property type="entry name" value="Predicted protein"/>
    <property type="match status" value="1"/>
</dbReference>
<feature type="region of interest" description="Disordered" evidence="1">
    <location>
        <begin position="88"/>
        <end position="120"/>
    </location>
</feature>
<evidence type="ECO:0000313" key="4">
    <source>
        <dbReference type="EMBL" id="KAK2559787.1"/>
    </source>
</evidence>
<dbReference type="Gene3D" id="3.40.33.10">
    <property type="entry name" value="CAP"/>
    <property type="match status" value="1"/>
</dbReference>
<sequence length="287" mass="32724">MTSLMSQVVVLCVFAVLVHFSSGRTRPLKLMKRNTYLRGCVDERDDCIWIVEVHNNDKAAIEDYCYTWRNSKAIQQCRKSCNLCSKAPHPPQVPKTEKPETTKEKPTEKPTAAPKATQSTGETLTGFQKDCLRAHNEFRFNHGVPPLKWSAKLTRDAQVWANHLADTSSFDHDPTARAKDQGENLYYVWPAKRLCDHGERSEDCFSCTEFVEAWYNEYKDYDYNNGRAKTSDKVVTHFTQIIWKSTRELGMSAAVGKDGSLKVVARYSPVGNWLNEFRENVPPPVAP</sequence>
<evidence type="ECO:0000256" key="2">
    <source>
        <dbReference type="SAM" id="SignalP"/>
    </source>
</evidence>
<dbReference type="Proteomes" id="UP001249851">
    <property type="component" value="Unassembled WGS sequence"/>
</dbReference>
<dbReference type="EMBL" id="JARQWQ010000039">
    <property type="protein sequence ID" value="KAK2559787.1"/>
    <property type="molecule type" value="Genomic_DNA"/>
</dbReference>
<evidence type="ECO:0000259" key="3">
    <source>
        <dbReference type="SMART" id="SM00198"/>
    </source>
</evidence>
<reference evidence="4" key="1">
    <citation type="journal article" date="2023" name="G3 (Bethesda)">
        <title>Whole genome assembly and annotation of the endangered Caribbean coral Acropora cervicornis.</title>
        <authorList>
            <person name="Selwyn J.D."/>
            <person name="Vollmer S.V."/>
        </authorList>
    </citation>
    <scope>NUCLEOTIDE SEQUENCE</scope>
    <source>
        <strain evidence="4">K2</strain>
    </source>
</reference>
<feature type="signal peptide" evidence="2">
    <location>
        <begin position="1"/>
        <end position="23"/>
    </location>
</feature>
<keyword evidence="2" id="KW-0732">Signal</keyword>
<keyword evidence="5" id="KW-1185">Reference proteome</keyword>
<accession>A0AAD9V3H8</accession>
<dbReference type="InterPro" id="IPR002413">
    <property type="entry name" value="V5_allergen-like"/>
</dbReference>
<protein>
    <submittedName>
        <fullName evidence="4">Golgi-associated plant pathogenesis-related protein 1</fullName>
    </submittedName>
</protein>
<name>A0AAD9V3H8_ACRCE</name>
<organism evidence="4 5">
    <name type="scientific">Acropora cervicornis</name>
    <name type="common">Staghorn coral</name>
    <dbReference type="NCBI Taxonomy" id="6130"/>
    <lineage>
        <taxon>Eukaryota</taxon>
        <taxon>Metazoa</taxon>
        <taxon>Cnidaria</taxon>
        <taxon>Anthozoa</taxon>
        <taxon>Hexacorallia</taxon>
        <taxon>Scleractinia</taxon>
        <taxon>Astrocoeniina</taxon>
        <taxon>Acroporidae</taxon>
        <taxon>Acropora</taxon>
    </lineage>
</organism>
<comment type="caution">
    <text evidence="4">The sequence shown here is derived from an EMBL/GenBank/DDBJ whole genome shotgun (WGS) entry which is preliminary data.</text>
</comment>
<dbReference type="PRINTS" id="PR00837">
    <property type="entry name" value="V5TPXLIKE"/>
</dbReference>
<feature type="compositionally biased region" description="Basic and acidic residues" evidence="1">
    <location>
        <begin position="95"/>
        <end position="108"/>
    </location>
</feature>
<dbReference type="InterPro" id="IPR014044">
    <property type="entry name" value="CAP_dom"/>
</dbReference>
<dbReference type="PRINTS" id="PR00838">
    <property type="entry name" value="V5ALLERGEN"/>
</dbReference>
<dbReference type="CDD" id="cd05382">
    <property type="entry name" value="CAP_GAPR1-like"/>
    <property type="match status" value="1"/>
</dbReference>
<dbReference type="AlphaFoldDB" id="A0AAD9V3H8"/>
<gene>
    <name evidence="4" type="ORF">P5673_017884</name>
</gene>
<dbReference type="InterPro" id="IPR035940">
    <property type="entry name" value="CAP_sf"/>
</dbReference>
<dbReference type="InterPro" id="IPR034113">
    <property type="entry name" value="SCP_GAPR1-like"/>
</dbReference>
<dbReference type="SUPFAM" id="SSF55797">
    <property type="entry name" value="PR-1-like"/>
    <property type="match status" value="1"/>
</dbReference>